<dbReference type="AlphaFoldDB" id="A0A7W7PIB4"/>
<protein>
    <recommendedName>
        <fullName evidence="3">Helicase associated domain protein</fullName>
    </recommendedName>
</protein>
<comment type="caution">
    <text evidence="1">The sequence shown here is derived from an EMBL/GenBank/DDBJ whole genome shotgun (WGS) entry which is preliminary data.</text>
</comment>
<organism evidence="1 2">
    <name type="scientific">Streptomyces netropsis</name>
    <name type="common">Streptoverticillium netropsis</name>
    <dbReference type="NCBI Taxonomy" id="55404"/>
    <lineage>
        <taxon>Bacteria</taxon>
        <taxon>Bacillati</taxon>
        <taxon>Actinomycetota</taxon>
        <taxon>Actinomycetes</taxon>
        <taxon>Kitasatosporales</taxon>
        <taxon>Streptomycetaceae</taxon>
        <taxon>Streptomyces</taxon>
    </lineage>
</organism>
<evidence type="ECO:0008006" key="3">
    <source>
        <dbReference type="Google" id="ProtNLM"/>
    </source>
</evidence>
<gene>
    <name evidence="1" type="ORF">FHS38_006975</name>
</gene>
<accession>A0A7W7PIB4</accession>
<evidence type="ECO:0000313" key="1">
    <source>
        <dbReference type="EMBL" id="MBB4890882.1"/>
    </source>
</evidence>
<keyword evidence="2" id="KW-1185">Reference proteome</keyword>
<reference evidence="1 2" key="1">
    <citation type="submission" date="2020-08" db="EMBL/GenBank/DDBJ databases">
        <title>Genomic Encyclopedia of Type Strains, Phase III (KMG-III): the genomes of soil and plant-associated and newly described type strains.</title>
        <authorList>
            <person name="Whitman W."/>
        </authorList>
    </citation>
    <scope>NUCLEOTIDE SEQUENCE [LARGE SCALE GENOMIC DNA]</scope>
    <source>
        <strain evidence="1 2">CECT 3265</strain>
    </source>
</reference>
<sequence>MTVKLGVWINNTKTRHHRLDAEQHDALRKIGINWA</sequence>
<name>A0A7W7PIB4_STRNE</name>
<evidence type="ECO:0000313" key="2">
    <source>
        <dbReference type="Proteomes" id="UP000556436"/>
    </source>
</evidence>
<dbReference type="EMBL" id="JACHJG010000028">
    <property type="protein sequence ID" value="MBB4890882.1"/>
    <property type="molecule type" value="Genomic_DNA"/>
</dbReference>
<dbReference type="Proteomes" id="UP000556436">
    <property type="component" value="Unassembled WGS sequence"/>
</dbReference>
<proteinExistence type="predicted"/>